<dbReference type="EMBL" id="QXED01000002">
    <property type="protein sequence ID" value="RIV25353.1"/>
    <property type="molecule type" value="Genomic_DNA"/>
</dbReference>
<accession>A0A418MF47</accession>
<reference evidence="1 2" key="1">
    <citation type="submission" date="2018-08" db="EMBL/GenBank/DDBJ databases">
        <title>Fibrisoma montanum sp. nov., isolated from Danxia mountain soil.</title>
        <authorList>
            <person name="Huang Y."/>
        </authorList>
    </citation>
    <scope>NUCLEOTIDE SEQUENCE [LARGE SCALE GENOMIC DNA]</scope>
    <source>
        <strain evidence="1 2">HYT19</strain>
    </source>
</reference>
<name>A0A418MF47_9BACT</name>
<dbReference type="Pfam" id="PF05974">
    <property type="entry name" value="DUF892"/>
    <property type="match status" value="1"/>
</dbReference>
<dbReference type="InterPro" id="IPR009078">
    <property type="entry name" value="Ferritin-like_SF"/>
</dbReference>
<dbReference type="SUPFAM" id="SSF47240">
    <property type="entry name" value="Ferritin-like"/>
    <property type="match status" value="1"/>
</dbReference>
<evidence type="ECO:0000313" key="2">
    <source>
        <dbReference type="Proteomes" id="UP000283523"/>
    </source>
</evidence>
<proteinExistence type="predicted"/>
<dbReference type="InterPro" id="IPR012347">
    <property type="entry name" value="Ferritin-like"/>
</dbReference>
<dbReference type="PANTHER" id="PTHR30565">
    <property type="entry name" value="PROTEIN YCIF"/>
    <property type="match status" value="1"/>
</dbReference>
<keyword evidence="2" id="KW-1185">Reference proteome</keyword>
<dbReference type="AlphaFoldDB" id="A0A418MF47"/>
<dbReference type="CDD" id="cd07909">
    <property type="entry name" value="YciF"/>
    <property type="match status" value="1"/>
</dbReference>
<dbReference type="Gene3D" id="1.20.1260.10">
    <property type="match status" value="1"/>
</dbReference>
<comment type="caution">
    <text evidence="1">The sequence shown here is derived from an EMBL/GenBank/DDBJ whole genome shotgun (WGS) entry which is preliminary data.</text>
</comment>
<sequence length="162" mass="18098">MKTVNELMEHMIQDLYSAETQALEAMPQLASRVQNAELRQAFDTHQRETEQQVKRLEQIAQKMGISTEGETCMGMQGLIEEAQDLLDQLEDDQLADAAIIGAAQKMEHYEIAGYGTARTMAQQAGQQEIADLLEQTLQEEKSTDEKLTRIATGKVNQQATKA</sequence>
<dbReference type="OrthoDB" id="9795056at2"/>
<dbReference type="Proteomes" id="UP000283523">
    <property type="component" value="Unassembled WGS sequence"/>
</dbReference>
<dbReference type="InterPro" id="IPR010287">
    <property type="entry name" value="DUF892_YciF-like"/>
</dbReference>
<organism evidence="1 2">
    <name type="scientific">Fibrisoma montanum</name>
    <dbReference type="NCBI Taxonomy" id="2305895"/>
    <lineage>
        <taxon>Bacteria</taxon>
        <taxon>Pseudomonadati</taxon>
        <taxon>Bacteroidota</taxon>
        <taxon>Cytophagia</taxon>
        <taxon>Cytophagales</taxon>
        <taxon>Spirosomataceae</taxon>
        <taxon>Fibrisoma</taxon>
    </lineage>
</organism>
<evidence type="ECO:0000313" key="1">
    <source>
        <dbReference type="EMBL" id="RIV25353.1"/>
    </source>
</evidence>
<dbReference type="RefSeq" id="WP_119667237.1">
    <property type="nucleotide sequence ID" value="NZ_QXED01000002.1"/>
</dbReference>
<gene>
    <name evidence="1" type="ORF">DYU11_08605</name>
</gene>
<protein>
    <submittedName>
        <fullName evidence="1">Ferritin-like domain-containing protein</fullName>
    </submittedName>
</protein>
<dbReference type="PANTHER" id="PTHR30565:SF9">
    <property type="entry name" value="PROTEIN YCIF"/>
    <property type="match status" value="1"/>
</dbReference>
<dbReference type="InterPro" id="IPR047114">
    <property type="entry name" value="YciF"/>
</dbReference>